<evidence type="ECO:0000313" key="4">
    <source>
        <dbReference type="Proteomes" id="UP000717515"/>
    </source>
</evidence>
<dbReference type="Pfam" id="PF09725">
    <property type="entry name" value="Fra10Ac1"/>
    <property type="match status" value="1"/>
</dbReference>
<dbReference type="SUPFAM" id="SSF54236">
    <property type="entry name" value="Ubiquitin-like"/>
    <property type="match status" value="1"/>
</dbReference>
<feature type="region of interest" description="Disordered" evidence="1">
    <location>
        <begin position="318"/>
        <end position="363"/>
    </location>
</feature>
<evidence type="ECO:0000313" key="3">
    <source>
        <dbReference type="EMBL" id="KAG9323710.1"/>
    </source>
</evidence>
<reference evidence="3" key="1">
    <citation type="submission" date="2021-07" db="EMBL/GenBank/DDBJ databases">
        <title>Draft genome of Mortierella alpina, strain LL118, isolated from an aspen leaf litter sample.</title>
        <authorList>
            <person name="Yang S."/>
            <person name="Vinatzer B.A."/>
        </authorList>
    </citation>
    <scope>NUCLEOTIDE SEQUENCE</scope>
    <source>
        <strain evidence="3">LL118</strain>
    </source>
</reference>
<comment type="caution">
    <text evidence="3">The sequence shown here is derived from an EMBL/GenBank/DDBJ whole genome shotgun (WGS) entry which is preliminary data.</text>
</comment>
<feature type="region of interest" description="Disordered" evidence="1">
    <location>
        <begin position="617"/>
        <end position="644"/>
    </location>
</feature>
<accession>A0A9P8D1H6</accession>
<dbReference type="AlphaFoldDB" id="A0A9P8D1H6"/>
<dbReference type="PROSITE" id="PS50053">
    <property type="entry name" value="UBIQUITIN_2"/>
    <property type="match status" value="1"/>
</dbReference>
<organism evidence="3 4">
    <name type="scientific">Mortierella alpina</name>
    <name type="common">Oleaginous fungus</name>
    <name type="synonym">Mortierella renispora</name>
    <dbReference type="NCBI Taxonomy" id="64518"/>
    <lineage>
        <taxon>Eukaryota</taxon>
        <taxon>Fungi</taxon>
        <taxon>Fungi incertae sedis</taxon>
        <taxon>Mucoromycota</taxon>
        <taxon>Mortierellomycotina</taxon>
        <taxon>Mortierellomycetes</taxon>
        <taxon>Mortierellales</taxon>
        <taxon>Mortierellaceae</taxon>
        <taxon>Mortierella</taxon>
    </lineage>
</organism>
<feature type="region of interest" description="Disordered" evidence="1">
    <location>
        <begin position="378"/>
        <end position="461"/>
    </location>
</feature>
<feature type="compositionally biased region" description="Basic and acidic residues" evidence="1">
    <location>
        <begin position="250"/>
        <end position="276"/>
    </location>
</feature>
<dbReference type="FunFam" id="3.10.20.90:FF:000202">
    <property type="entry name" value="Small ubiquitin-related modifier I"/>
    <property type="match status" value="1"/>
</dbReference>
<gene>
    <name evidence="3" type="ORF">KVV02_008128</name>
</gene>
<dbReference type="Gene3D" id="3.10.20.90">
    <property type="entry name" value="Phosphatidylinositol 3-kinase Catalytic Subunit, Chain A, domain 1"/>
    <property type="match status" value="1"/>
</dbReference>
<feature type="compositionally biased region" description="Low complexity" evidence="1">
    <location>
        <begin position="382"/>
        <end position="393"/>
    </location>
</feature>
<feature type="region of interest" description="Disordered" evidence="1">
    <location>
        <begin position="525"/>
        <end position="564"/>
    </location>
</feature>
<dbReference type="Pfam" id="PF11976">
    <property type="entry name" value="Rad60-SLD"/>
    <property type="match status" value="1"/>
</dbReference>
<dbReference type="Pfam" id="PF08737">
    <property type="entry name" value="Rgp1"/>
    <property type="match status" value="1"/>
</dbReference>
<protein>
    <recommendedName>
        <fullName evidence="2">Ubiquitin-like domain-containing protein</fullName>
    </recommendedName>
</protein>
<dbReference type="SMART" id="SM00213">
    <property type="entry name" value="UBQ"/>
    <property type="match status" value="1"/>
</dbReference>
<dbReference type="InterPro" id="IPR029071">
    <property type="entry name" value="Ubiquitin-like_domsf"/>
</dbReference>
<feature type="compositionally biased region" description="Acidic residues" evidence="1">
    <location>
        <begin position="402"/>
        <end position="412"/>
    </location>
</feature>
<feature type="compositionally biased region" description="Polar residues" evidence="1">
    <location>
        <begin position="321"/>
        <end position="363"/>
    </location>
</feature>
<feature type="compositionally biased region" description="Basic and acidic residues" evidence="1">
    <location>
        <begin position="537"/>
        <end position="550"/>
    </location>
</feature>
<evidence type="ECO:0000256" key="1">
    <source>
        <dbReference type="SAM" id="MobiDB-lite"/>
    </source>
</evidence>
<evidence type="ECO:0000259" key="2">
    <source>
        <dbReference type="PROSITE" id="PS50053"/>
    </source>
</evidence>
<feature type="region of interest" description="Disordered" evidence="1">
    <location>
        <begin position="491"/>
        <end position="510"/>
    </location>
</feature>
<dbReference type="Proteomes" id="UP000717515">
    <property type="component" value="Unassembled WGS sequence"/>
</dbReference>
<feature type="region of interest" description="Disordered" evidence="1">
    <location>
        <begin position="237"/>
        <end position="277"/>
    </location>
</feature>
<dbReference type="PANTHER" id="PTHR12507">
    <property type="entry name" value="REDUCED GROWTH PHENOTYPE 1 RGP1, YEAST -RELATED"/>
    <property type="match status" value="1"/>
</dbReference>
<proteinExistence type="predicted"/>
<feature type="compositionally biased region" description="Polar residues" evidence="1">
    <location>
        <begin position="632"/>
        <end position="644"/>
    </location>
</feature>
<dbReference type="InterPro" id="IPR014848">
    <property type="entry name" value="Rgp1"/>
</dbReference>
<name>A0A9P8D1H6_MORAP</name>
<dbReference type="CDD" id="cd16116">
    <property type="entry name" value="Ubl_Smt3_like"/>
    <property type="match status" value="1"/>
</dbReference>
<dbReference type="InterPro" id="IPR000626">
    <property type="entry name" value="Ubiquitin-like_dom"/>
</dbReference>
<feature type="compositionally biased region" description="Polar residues" evidence="1">
    <location>
        <begin position="551"/>
        <end position="564"/>
    </location>
</feature>
<dbReference type="InterPro" id="IPR022617">
    <property type="entry name" value="Rad60/SUMO-like_dom"/>
</dbReference>
<sequence length="1109" mass="124369">MGEEAEKKPDTGAVEHINLKVVGQDQSEVFFKIKRSTQLKKLMDAYCERQGKSATSVRFLYDGERIQPTNTPNELEMEDGDSIDVMVEQWTRHQRLIDSYVKYRREPGTESREEITAKTELDILHENHRFLRSEEDDQELTWEQRIAKKYYDKLFKEYALAELKYYKEGRVAMRWRTEKEVFSGKGQFMCGSLRCHESKGLESWEVNFGYVEHGEKKNALVKIRLCEKCSYRLNYKTAQKRADSSSTTTRQEREKSRSPSRRNGDAGEGSKTRDYRPPSTLQQKLQMLQEHHPQQQFESNGHGAQVQLPAAPKHSADMLAKNNSNSTPAENGTRTRLQSEIPQQRPSAPANRSLSQPRVSSDVSHIDAIPREQAGLNGKVLQQQEQQQQQQRQESVKGAAEGEQDGQEEQGQEQEQTIAAPARGDDDLTSQSLVAPTPRQQQLMQQQQAETYARQDESQQTISSPGLLGLASFMYRSASFSSLASAFGLSGGEQEQAMPPYDEKKLPPLPPSEYADADTRNAPTVLPPMKIMSPDNEQEKTTKESLKESLDLTNGHRSTESNVDPEQLARMGTPLGLGLGGMRRPGHSRSETEGSTVGLTENMIELQVTDNHTDTQSIVDDGEYQTPRPSMDYSTRSSMQSTRGPFQSQFYREMPTRRSSLMSNYSTHSSPRSLFNHGSQPKKESLLWGSVQVVGQFMVDGSFIRQQGFESLKTKTMYRPTGSAGGGAIGGGTLGAVSSADWRDRANANRLFPVFSTPPSILFVDLQLAPGESTSYTYQIELPTDLPPSHRGKTIRFSYNLVLGVQRGSVHTPAKSVQLPFRLYNHISELGTRPVYDLMSPVIYHKDTAISGVVGQGRANEKPSENSKSARKQFEDYVDELIRNIASNNDEISPGHARELTRRESDAYKDEEAVHSHTCLEKVALLSRSASSASYDICKNNVPVAKLSLIKTRFKLGETVHGVISFTTREIPTYQISVTLETTEAIEPNFSCRSAAQTAKLTKRVHAELHESCIDTMRTSFSLCIPPTATPEFKTSTLSLKWHLRVEFITGPANQPRFKMTSVDERRSQYHAVESLTTESFDCSVPIQVYPTSYETGALFSPTMSFNLA</sequence>
<dbReference type="InterPro" id="IPR019129">
    <property type="entry name" value="Folate-sensitive_fs_Fra10Ac1"/>
</dbReference>
<feature type="domain" description="Ubiquitin-like" evidence="2">
    <location>
        <begin position="15"/>
        <end position="89"/>
    </location>
</feature>
<dbReference type="EMBL" id="JAIFTL010000091">
    <property type="protein sequence ID" value="KAG9323710.1"/>
    <property type="molecule type" value="Genomic_DNA"/>
</dbReference>